<dbReference type="InterPro" id="IPR011050">
    <property type="entry name" value="Pectin_lyase_fold/virulence"/>
</dbReference>
<dbReference type="RefSeq" id="WP_073147181.1">
    <property type="nucleotide sequence ID" value="NZ_FQYY01000001.1"/>
</dbReference>
<protein>
    <recommendedName>
        <fullName evidence="4">Right handed beta helix region</fullName>
    </recommendedName>
</protein>
<dbReference type="STRING" id="579105.SAMN04488096_101124"/>
<dbReference type="EMBL" id="FQYY01000001">
    <property type="protein sequence ID" value="SHI32466.1"/>
    <property type="molecule type" value="Genomic_DNA"/>
</dbReference>
<evidence type="ECO:0008006" key="4">
    <source>
        <dbReference type="Google" id="ProtNLM"/>
    </source>
</evidence>
<feature type="compositionally biased region" description="Polar residues" evidence="1">
    <location>
        <begin position="474"/>
        <end position="498"/>
    </location>
</feature>
<feature type="region of interest" description="Disordered" evidence="1">
    <location>
        <begin position="474"/>
        <end position="510"/>
    </location>
</feature>
<reference evidence="2 3" key="1">
    <citation type="submission" date="2016-11" db="EMBL/GenBank/DDBJ databases">
        <authorList>
            <person name="Jaros S."/>
            <person name="Januszkiewicz K."/>
            <person name="Wedrychowicz H."/>
        </authorList>
    </citation>
    <scope>NUCLEOTIDE SEQUENCE [LARGE SCALE GENOMIC DNA]</scope>
    <source>
        <strain evidence="2 3">DSM 21425</strain>
    </source>
</reference>
<keyword evidence="3" id="KW-1185">Reference proteome</keyword>
<dbReference type="PROSITE" id="PS51257">
    <property type="entry name" value="PROKAR_LIPOPROTEIN"/>
    <property type="match status" value="1"/>
</dbReference>
<gene>
    <name evidence="2" type="ORF">SAMN04488096_101124</name>
</gene>
<evidence type="ECO:0000256" key="1">
    <source>
        <dbReference type="SAM" id="MobiDB-lite"/>
    </source>
</evidence>
<evidence type="ECO:0000313" key="3">
    <source>
        <dbReference type="Proteomes" id="UP000184225"/>
    </source>
</evidence>
<name>A0A1M6A7R3_9FLAO</name>
<dbReference type="SUPFAM" id="SSF51126">
    <property type="entry name" value="Pectin lyase-like"/>
    <property type="match status" value="1"/>
</dbReference>
<dbReference type="Proteomes" id="UP000184225">
    <property type="component" value="Unassembled WGS sequence"/>
</dbReference>
<evidence type="ECO:0000313" key="2">
    <source>
        <dbReference type="EMBL" id="SHI32466.1"/>
    </source>
</evidence>
<dbReference type="OrthoDB" id="1111178at2"/>
<dbReference type="AlphaFoldDB" id="A0A1M6A7R3"/>
<organism evidence="2 3">
    <name type="scientific">Mesonia phycicola</name>
    <dbReference type="NCBI Taxonomy" id="579105"/>
    <lineage>
        <taxon>Bacteria</taxon>
        <taxon>Pseudomonadati</taxon>
        <taxon>Bacteroidota</taxon>
        <taxon>Flavobacteriia</taxon>
        <taxon>Flavobacteriales</taxon>
        <taxon>Flavobacteriaceae</taxon>
        <taxon>Mesonia</taxon>
    </lineage>
</organism>
<sequence>MKYIYPLLLLCSIVLWSSCRNDFETQPSTGNLEFSKDTVYLDTVFSGIGSSTYNLTVYNRSDEDITIPSIKLSKGESSNYRLNVDGLPGKSFENIDILAKDSIFVFIESTTNIDNYSQENQFLLTDAIEFDTEAYLQKVELVTLIQDAIFLYPEKFNDGSTESLSFGFDEEGNEILIDGFFLDDTELTMTNEKPYVIYGYAAVPGNRTLSIDAGARIHFHADSGIIVANNGSLHVNGNLSSDQENLENEVIFEGDRLEPDFSEVAGQWGAIWLTEGSTNNIINYATIKNATVGLLMDSNDGSSNPTLTIKNSKIYNSSNVGLLARTGFIEGENLVINKAGQSSLNLSLGGQYNFTNCTFANYWTGSFRSYPSVLVENYLETTDEIFVSDLIQANFYNCIIYGNENKELFFNEREEAAFNYKFENCLIKYNNFGSSTDDIDFEDETLFPGCIVNEEPNFLAPEDNELMINEESAANSLANPSTSTSTDILGVSRGSNPDTGAYESIIFPEE</sequence>
<proteinExistence type="predicted"/>
<accession>A0A1M6A7R3</accession>